<feature type="domain" description="Peptidase M3A/M3B catalytic" evidence="7">
    <location>
        <begin position="201"/>
        <end position="577"/>
    </location>
</feature>
<dbReference type="InterPro" id="IPR001567">
    <property type="entry name" value="Pept_M3A_M3B_dom"/>
</dbReference>
<evidence type="ECO:0000256" key="5">
    <source>
        <dbReference type="ARBA" id="ARBA00023049"/>
    </source>
</evidence>
<keyword evidence="3 6" id="KW-0378">Hydrolase</keyword>
<dbReference type="Proteomes" id="UP000287872">
    <property type="component" value="Unassembled WGS sequence"/>
</dbReference>
<keyword evidence="4 6" id="KW-0862">Zinc</keyword>
<dbReference type="Gene3D" id="1.10.1370.20">
    <property type="entry name" value="Oligoendopeptidase f, C-terminal domain"/>
    <property type="match status" value="1"/>
</dbReference>
<evidence type="ECO:0000256" key="6">
    <source>
        <dbReference type="RuleBase" id="RU003435"/>
    </source>
</evidence>
<dbReference type="NCBIfam" id="TIGR02290">
    <property type="entry name" value="M3_fam_3"/>
    <property type="match status" value="1"/>
</dbReference>
<reference evidence="9 10" key="1">
    <citation type="submission" date="2018-11" db="EMBL/GenBank/DDBJ databases">
        <title>Genome sequencing and assembly of Clostridium tagluense strain A121.</title>
        <authorList>
            <person name="Murakami T."/>
            <person name="Segawa T."/>
            <person name="Shcherbakova V.A."/>
            <person name="Mori H."/>
            <person name="Yoshimura Y."/>
        </authorList>
    </citation>
    <scope>NUCLEOTIDE SEQUENCE [LARGE SCALE GENOMIC DNA]</scope>
    <source>
        <strain evidence="9 10">A121</strain>
    </source>
</reference>
<keyword evidence="10" id="KW-1185">Reference proteome</keyword>
<dbReference type="GO" id="GO:0004222">
    <property type="term" value="F:metalloendopeptidase activity"/>
    <property type="evidence" value="ECO:0007669"/>
    <property type="project" value="InterPro"/>
</dbReference>
<dbReference type="InterPro" id="IPR042088">
    <property type="entry name" value="OligoPept_F_C"/>
</dbReference>
<comment type="cofactor">
    <cofactor evidence="6">
        <name>Zn(2+)</name>
        <dbReference type="ChEBI" id="CHEBI:29105"/>
    </cofactor>
    <text evidence="6">Binds 1 zinc ion.</text>
</comment>
<dbReference type="Pfam" id="PF01432">
    <property type="entry name" value="Peptidase_M3"/>
    <property type="match status" value="1"/>
</dbReference>
<keyword evidence="1 6" id="KW-0645">Protease</keyword>
<dbReference type="Gene3D" id="1.20.140.70">
    <property type="entry name" value="Oligopeptidase f, N-terminal domain"/>
    <property type="match status" value="1"/>
</dbReference>
<dbReference type="SUPFAM" id="SSF55486">
    <property type="entry name" value="Metalloproteases ('zincins'), catalytic domain"/>
    <property type="match status" value="1"/>
</dbReference>
<dbReference type="GO" id="GO:0006508">
    <property type="term" value="P:proteolysis"/>
    <property type="evidence" value="ECO:0007669"/>
    <property type="project" value="UniProtKB-KW"/>
</dbReference>
<dbReference type="EMBL" id="BHYK01000001">
    <property type="protein sequence ID" value="GCD08472.1"/>
    <property type="molecule type" value="Genomic_DNA"/>
</dbReference>
<gene>
    <name evidence="9" type="ORF">Ctaglu_00950</name>
</gene>
<dbReference type="CDD" id="cd09607">
    <property type="entry name" value="M3B_PepF"/>
    <property type="match status" value="1"/>
</dbReference>
<evidence type="ECO:0000256" key="3">
    <source>
        <dbReference type="ARBA" id="ARBA00022801"/>
    </source>
</evidence>
<keyword evidence="2 6" id="KW-0479">Metal-binding</keyword>
<comment type="similarity">
    <text evidence="6">Belongs to the peptidase M3 family.</text>
</comment>
<proteinExistence type="inferred from homology"/>
<feature type="domain" description="Oligopeptidase F N-terminal" evidence="8">
    <location>
        <begin position="117"/>
        <end position="175"/>
    </location>
</feature>
<dbReference type="InterPro" id="IPR034006">
    <property type="entry name" value="M3B_PepF_2"/>
</dbReference>
<name>A0A401UG66_9CLOT</name>
<dbReference type="RefSeq" id="WP_124996976.1">
    <property type="nucleotide sequence ID" value="NZ_BHYK01000001.1"/>
</dbReference>
<sequence length="591" mass="68214">MMSGTGKWSLKELYSSFEGSDFKNDVKLFEELIKTLTNWSKNNLNSYEDIAHKLECYVDKMEEFRRIYSRISAFCSLSISANASNSSAKKYLSMIEKMETNLKEVEVSTAKWIKNMEDLDSVINSSDKLKEYEFYFKEIKIKSSHMLSQQEEILIAKMRLTGSSTWSKYRNHITASHNVEIELDGKIQSIGINEVKNMQFSNEGELRKKAYFAERKSNDKIAEGVLAALNAIKGEVITLSEIKKYKSPLHRTLEDSRMDEETLNVMIEVMEENLQEFQRYFLKKAELLGHKGKLPYYDIMAPLGNKNMEYTFEKAREFIVKHFSSFSEEMGELAVKAFDNGWIDWGVRQGKRGGAFCRNLHCIKESRILCSYNNNFKNVCTLAHELGHAYHGMMLQKESVLNSSYPMPLAETASIFSETLVRNAALKTADRDEALSILGTDLVNCSSVIVDIYARYIFEKAVFEKRSEGELSLEEVKNLMIWAQKQAYGDAISQETLDPFAWIHKNHYYYPDANFYNFPYAFGLLFSKGLYNMYLNEGSSFVKKYNELLCITGKSTIYDVAKSVDIDIHDKEFWRGSMNIVKKQIEEFCNS</sequence>
<comment type="caution">
    <text evidence="9">The sequence shown here is derived from an EMBL/GenBank/DDBJ whole genome shotgun (WGS) entry which is preliminary data.</text>
</comment>
<dbReference type="Pfam" id="PF08439">
    <property type="entry name" value="Peptidase_M3_N"/>
    <property type="match status" value="1"/>
</dbReference>
<organism evidence="9 10">
    <name type="scientific">Clostridium tagluense</name>
    <dbReference type="NCBI Taxonomy" id="360422"/>
    <lineage>
        <taxon>Bacteria</taxon>
        <taxon>Bacillati</taxon>
        <taxon>Bacillota</taxon>
        <taxon>Clostridia</taxon>
        <taxon>Eubacteriales</taxon>
        <taxon>Clostridiaceae</taxon>
        <taxon>Clostridium</taxon>
    </lineage>
</organism>
<keyword evidence="5 6" id="KW-0482">Metalloprotease</keyword>
<dbReference type="InterPro" id="IPR013647">
    <property type="entry name" value="OligopepF_N_dom"/>
</dbReference>
<evidence type="ECO:0000256" key="4">
    <source>
        <dbReference type="ARBA" id="ARBA00022833"/>
    </source>
</evidence>
<dbReference type="GO" id="GO:0046872">
    <property type="term" value="F:metal ion binding"/>
    <property type="evidence" value="ECO:0007669"/>
    <property type="project" value="UniProtKB-UniRule"/>
</dbReference>
<evidence type="ECO:0000256" key="1">
    <source>
        <dbReference type="ARBA" id="ARBA00022670"/>
    </source>
</evidence>
<evidence type="ECO:0000259" key="8">
    <source>
        <dbReference type="Pfam" id="PF08439"/>
    </source>
</evidence>
<evidence type="ECO:0000313" key="10">
    <source>
        <dbReference type="Proteomes" id="UP000287872"/>
    </source>
</evidence>
<evidence type="ECO:0000259" key="7">
    <source>
        <dbReference type="Pfam" id="PF01432"/>
    </source>
</evidence>
<dbReference type="AlphaFoldDB" id="A0A401UG66"/>
<evidence type="ECO:0000313" key="9">
    <source>
        <dbReference type="EMBL" id="GCD08472.1"/>
    </source>
</evidence>
<evidence type="ECO:0000256" key="2">
    <source>
        <dbReference type="ARBA" id="ARBA00022723"/>
    </source>
</evidence>
<accession>A0A401UG66</accession>
<dbReference type="InterPro" id="IPR011977">
    <property type="entry name" value="Pept_M3B_clade3"/>
</dbReference>
<protein>
    <submittedName>
        <fullName evidence="9">Oligoendopeptidase F</fullName>
    </submittedName>
</protein>
<dbReference type="OrthoDB" id="9769691at2"/>